<dbReference type="Proteomes" id="UP000759273">
    <property type="component" value="Unassembled WGS sequence"/>
</dbReference>
<evidence type="ECO:0000313" key="3">
    <source>
        <dbReference type="Proteomes" id="UP000759273"/>
    </source>
</evidence>
<dbReference type="EMBL" id="JAGZGG010000014">
    <property type="protein sequence ID" value="MBS5332292.1"/>
    <property type="molecule type" value="Genomic_DNA"/>
</dbReference>
<name>A0A943DD87_9FIRM</name>
<proteinExistence type="predicted"/>
<feature type="transmembrane region" description="Helical" evidence="1">
    <location>
        <begin position="30"/>
        <end position="56"/>
    </location>
</feature>
<keyword evidence="1" id="KW-0472">Membrane</keyword>
<accession>A0A943DD87</accession>
<comment type="caution">
    <text evidence="2">The sequence shown here is derived from an EMBL/GenBank/DDBJ whole genome shotgun (WGS) entry which is preliminary data.</text>
</comment>
<reference evidence="2" key="1">
    <citation type="submission" date="2021-02" db="EMBL/GenBank/DDBJ databases">
        <title>Infant gut strain persistence is associated with maternal origin, phylogeny, and functional potential including surface adhesion and iron acquisition.</title>
        <authorList>
            <person name="Lou Y.C."/>
        </authorList>
    </citation>
    <scope>NUCLEOTIDE SEQUENCE</scope>
    <source>
        <strain evidence="2">L3_101_000M1_dasL3_101_000M1_concoct_87</strain>
    </source>
</reference>
<evidence type="ECO:0000313" key="2">
    <source>
        <dbReference type="EMBL" id="MBS5332292.1"/>
    </source>
</evidence>
<sequence>MPLWLAVVLLALAVIGIVLCRKYLRRNKTVRILGIVLCVLLALACILYIGLTLLFVDAVQNQPPAL</sequence>
<evidence type="ECO:0000256" key="1">
    <source>
        <dbReference type="SAM" id="Phobius"/>
    </source>
</evidence>
<keyword evidence="1" id="KW-0812">Transmembrane</keyword>
<protein>
    <submittedName>
        <fullName evidence="2">Uncharacterized protein</fullName>
    </submittedName>
</protein>
<gene>
    <name evidence="2" type="ORF">KHY36_07180</name>
</gene>
<keyword evidence="1" id="KW-1133">Transmembrane helix</keyword>
<dbReference type="AlphaFoldDB" id="A0A943DD87"/>
<organism evidence="2 3">
    <name type="scientific">Subdoligranulum variabile</name>
    <dbReference type="NCBI Taxonomy" id="214851"/>
    <lineage>
        <taxon>Bacteria</taxon>
        <taxon>Bacillati</taxon>
        <taxon>Bacillota</taxon>
        <taxon>Clostridia</taxon>
        <taxon>Eubacteriales</taxon>
        <taxon>Oscillospiraceae</taxon>
        <taxon>Subdoligranulum</taxon>
    </lineage>
</organism>